<evidence type="ECO:0000313" key="8">
    <source>
        <dbReference type="Proteomes" id="UP000316714"/>
    </source>
</evidence>
<dbReference type="PANTHER" id="PTHR43301:SF3">
    <property type="entry name" value="ARABINAN ENDO-1,5-ALPHA-L-ARABINOSIDASE A-RELATED"/>
    <property type="match status" value="1"/>
</dbReference>
<dbReference type="AlphaFoldDB" id="A0A5C5VEY5"/>
<feature type="chain" id="PRO_5022845634" evidence="6">
    <location>
        <begin position="23"/>
        <end position="328"/>
    </location>
</feature>
<dbReference type="InterPro" id="IPR050727">
    <property type="entry name" value="GH43_arabinanases"/>
</dbReference>
<dbReference type="EMBL" id="SIHJ01000001">
    <property type="protein sequence ID" value="TWT36487.1"/>
    <property type="molecule type" value="Genomic_DNA"/>
</dbReference>
<gene>
    <name evidence="7" type="ORF">KOR34_13930</name>
</gene>
<evidence type="ECO:0000256" key="5">
    <source>
        <dbReference type="RuleBase" id="RU361187"/>
    </source>
</evidence>
<dbReference type="InterPro" id="IPR006710">
    <property type="entry name" value="Glyco_hydro_43"/>
</dbReference>
<accession>A0A5C5VEY5</accession>
<sequence length="328" mass="37411" precursor="true">MSRFLVSIAAAALCLQALPAPAEEVLLLPYFDSNGENGVFLAWSADGVSFSPVNERRPIFKPPQWRGQNLTRDPSIIWHDGRFHMVWTSHWTGRWFGYASSPDLKDWSKPQQVQPFPDGEEQPKNIWAPEIFHDHIAGDFKIVWSSTLPSELSDDDHSVDSHGHDHRMYYTATKDFRSFSPPEPITVDRDKSVIDAYVAWDQQGERWVMVYKNEYPIADGGKNLVLAFSPPKISPRSFTSTTEPIVGPGAPIAPEAMVEGPSLVRWQDRWLLYWDSYILRHYAMASSTDLEQWQDHTRELKMPVERPRHGTVFAAERSAIGWPLPPGE</sequence>
<dbReference type="Pfam" id="PF04616">
    <property type="entry name" value="Glyco_hydro_43"/>
    <property type="match status" value="1"/>
</dbReference>
<dbReference type="InterPro" id="IPR023296">
    <property type="entry name" value="Glyco_hydro_beta-prop_sf"/>
</dbReference>
<evidence type="ECO:0000256" key="2">
    <source>
        <dbReference type="ARBA" id="ARBA00009865"/>
    </source>
</evidence>
<dbReference type="GO" id="GO:0005975">
    <property type="term" value="P:carbohydrate metabolic process"/>
    <property type="evidence" value="ECO:0007669"/>
    <property type="project" value="InterPro"/>
</dbReference>
<keyword evidence="8" id="KW-1185">Reference proteome</keyword>
<dbReference type="RefSeq" id="WP_146563428.1">
    <property type="nucleotide sequence ID" value="NZ_SIHJ01000001.1"/>
</dbReference>
<keyword evidence="6" id="KW-0732">Signal</keyword>
<reference evidence="7 8" key="1">
    <citation type="submission" date="2019-02" db="EMBL/GenBank/DDBJ databases">
        <title>Deep-cultivation of Planctomycetes and their phenomic and genomic characterization uncovers novel biology.</title>
        <authorList>
            <person name="Wiegand S."/>
            <person name="Jogler M."/>
            <person name="Boedeker C."/>
            <person name="Pinto D."/>
            <person name="Vollmers J."/>
            <person name="Rivas-Marin E."/>
            <person name="Kohn T."/>
            <person name="Peeters S.H."/>
            <person name="Heuer A."/>
            <person name="Rast P."/>
            <person name="Oberbeckmann S."/>
            <person name="Bunk B."/>
            <person name="Jeske O."/>
            <person name="Meyerdierks A."/>
            <person name="Storesund J.E."/>
            <person name="Kallscheuer N."/>
            <person name="Luecker S."/>
            <person name="Lage O.M."/>
            <person name="Pohl T."/>
            <person name="Merkel B.J."/>
            <person name="Hornburger P."/>
            <person name="Mueller R.-W."/>
            <person name="Bruemmer F."/>
            <person name="Labrenz M."/>
            <person name="Spormann A.M."/>
            <person name="Op Den Camp H."/>
            <person name="Overmann J."/>
            <person name="Amann R."/>
            <person name="Jetten M.S.M."/>
            <person name="Mascher T."/>
            <person name="Medema M.H."/>
            <person name="Devos D.P."/>
            <person name="Kaster A.-K."/>
            <person name="Ovreas L."/>
            <person name="Rohde M."/>
            <person name="Galperin M.Y."/>
            <person name="Jogler C."/>
        </authorList>
    </citation>
    <scope>NUCLEOTIDE SEQUENCE [LARGE SCALE GENOMIC DNA]</scope>
    <source>
        <strain evidence="7 8">KOR34</strain>
    </source>
</reference>
<name>A0A5C5VEY5_9BACT</name>
<proteinExistence type="inferred from homology"/>
<evidence type="ECO:0000256" key="6">
    <source>
        <dbReference type="SAM" id="SignalP"/>
    </source>
</evidence>
<evidence type="ECO:0000256" key="1">
    <source>
        <dbReference type="ARBA" id="ARBA00004834"/>
    </source>
</evidence>
<protein>
    <submittedName>
        <fullName evidence="7">Glycosyl hydrolases family 43</fullName>
    </submittedName>
</protein>
<comment type="caution">
    <text evidence="7">The sequence shown here is derived from an EMBL/GenBank/DDBJ whole genome shotgun (WGS) entry which is preliminary data.</text>
</comment>
<dbReference type="OrthoDB" id="9758923at2"/>
<comment type="similarity">
    <text evidence="2 5">Belongs to the glycosyl hydrolase 43 family.</text>
</comment>
<evidence type="ECO:0000256" key="4">
    <source>
        <dbReference type="ARBA" id="ARBA00023295"/>
    </source>
</evidence>
<organism evidence="7 8">
    <name type="scientific">Posidoniimonas corsicana</name>
    <dbReference type="NCBI Taxonomy" id="1938618"/>
    <lineage>
        <taxon>Bacteria</taxon>
        <taxon>Pseudomonadati</taxon>
        <taxon>Planctomycetota</taxon>
        <taxon>Planctomycetia</taxon>
        <taxon>Pirellulales</taxon>
        <taxon>Lacipirellulaceae</taxon>
        <taxon>Posidoniimonas</taxon>
    </lineage>
</organism>
<feature type="signal peptide" evidence="6">
    <location>
        <begin position="1"/>
        <end position="22"/>
    </location>
</feature>
<dbReference type="PANTHER" id="PTHR43301">
    <property type="entry name" value="ARABINAN ENDO-1,5-ALPHA-L-ARABINOSIDASE"/>
    <property type="match status" value="1"/>
</dbReference>
<comment type="pathway">
    <text evidence="1">Glycan metabolism; L-arabinan degradation.</text>
</comment>
<keyword evidence="4 5" id="KW-0326">Glycosidase</keyword>
<evidence type="ECO:0000256" key="3">
    <source>
        <dbReference type="ARBA" id="ARBA00022801"/>
    </source>
</evidence>
<dbReference type="Proteomes" id="UP000316714">
    <property type="component" value="Unassembled WGS sequence"/>
</dbReference>
<evidence type="ECO:0000313" key="7">
    <source>
        <dbReference type="EMBL" id="TWT36487.1"/>
    </source>
</evidence>
<dbReference type="Gene3D" id="2.115.10.20">
    <property type="entry name" value="Glycosyl hydrolase domain, family 43"/>
    <property type="match status" value="1"/>
</dbReference>
<dbReference type="SUPFAM" id="SSF75005">
    <property type="entry name" value="Arabinanase/levansucrase/invertase"/>
    <property type="match status" value="1"/>
</dbReference>
<keyword evidence="3 5" id="KW-0378">Hydrolase</keyword>
<dbReference type="GO" id="GO:0004553">
    <property type="term" value="F:hydrolase activity, hydrolyzing O-glycosyl compounds"/>
    <property type="evidence" value="ECO:0007669"/>
    <property type="project" value="InterPro"/>
</dbReference>